<dbReference type="Proteomes" id="UP000235965">
    <property type="component" value="Unassembled WGS sequence"/>
</dbReference>
<dbReference type="STRING" id="105785.A0A2J7PJ65"/>
<evidence type="ECO:0000313" key="3">
    <source>
        <dbReference type="EMBL" id="PNF16353.1"/>
    </source>
</evidence>
<protein>
    <submittedName>
        <fullName evidence="3">Protein rolling stone</fullName>
    </submittedName>
</protein>
<organism evidence="3 4">
    <name type="scientific">Cryptotermes secundus</name>
    <dbReference type="NCBI Taxonomy" id="105785"/>
    <lineage>
        <taxon>Eukaryota</taxon>
        <taxon>Metazoa</taxon>
        <taxon>Ecdysozoa</taxon>
        <taxon>Arthropoda</taxon>
        <taxon>Hexapoda</taxon>
        <taxon>Insecta</taxon>
        <taxon>Pterygota</taxon>
        <taxon>Neoptera</taxon>
        <taxon>Polyneoptera</taxon>
        <taxon>Dictyoptera</taxon>
        <taxon>Blattodea</taxon>
        <taxon>Blattoidea</taxon>
        <taxon>Termitoidae</taxon>
        <taxon>Kalotermitidae</taxon>
        <taxon>Cryptotermitinae</taxon>
        <taxon>Cryptotermes</taxon>
    </lineage>
</organism>
<dbReference type="Pfam" id="PF21534">
    <property type="entry name" value="Rost"/>
    <property type="match status" value="1"/>
</dbReference>
<dbReference type="EMBL" id="NEVH01024950">
    <property type="protein sequence ID" value="PNF16353.1"/>
    <property type="molecule type" value="Genomic_DNA"/>
</dbReference>
<dbReference type="InParanoid" id="A0A2J7PJ65"/>
<name>A0A2J7PJ65_9NEOP</name>
<evidence type="ECO:0000256" key="2">
    <source>
        <dbReference type="SAM" id="Phobius"/>
    </source>
</evidence>
<dbReference type="PANTHER" id="PTHR12242:SF49">
    <property type="entry name" value="HEADBUTT, ISOFORM E"/>
    <property type="match status" value="1"/>
</dbReference>
<keyword evidence="4" id="KW-1185">Reference proteome</keyword>
<sequence length="322" mass="36642">MCGQKMVPTFQGNRLPSFPGSSQQTVNRSTRTHSTNMMKAMWRREFNIRSLGFSHDRPEQFVRCQWQKNAEISITYLVYRWAFAILFLSVWVWSFFSAAEQNTPAENFLSKWPIYLTNWGYTLCTSQALLAVGLVIQQLIKERRTGFTEDHVQMPVIYKVYWLLHTLAVVIAIGITGSYFVVDYNPAVHTLTALNLLMHAFNAILMVLDVLVVAHPFRLLHFCWSLLFIFTYFCFSVMYHLAGGTGKNNAPSIYPALDWNKVGSTLAIAVLGILAVVFAHFCVWLTVIIRKQIAGSNDDACEELKISKPSSNQVQPLEVNTP</sequence>
<keyword evidence="2" id="KW-1133">Transmembrane helix</keyword>
<feature type="transmembrane region" description="Helical" evidence="2">
    <location>
        <begin position="219"/>
        <end position="242"/>
    </location>
</feature>
<dbReference type="OrthoDB" id="419711at2759"/>
<reference evidence="3 4" key="1">
    <citation type="submission" date="2017-12" db="EMBL/GenBank/DDBJ databases">
        <title>Hemimetabolous genomes reveal molecular basis of termite eusociality.</title>
        <authorList>
            <person name="Harrison M.C."/>
            <person name="Jongepier E."/>
            <person name="Robertson H.M."/>
            <person name="Arning N."/>
            <person name="Bitard-Feildel T."/>
            <person name="Chao H."/>
            <person name="Childers C.P."/>
            <person name="Dinh H."/>
            <person name="Doddapaneni H."/>
            <person name="Dugan S."/>
            <person name="Gowin J."/>
            <person name="Greiner C."/>
            <person name="Han Y."/>
            <person name="Hu H."/>
            <person name="Hughes D.S.T."/>
            <person name="Huylmans A.-K."/>
            <person name="Kemena C."/>
            <person name="Kremer L.P.M."/>
            <person name="Lee S.L."/>
            <person name="Lopez-Ezquerra A."/>
            <person name="Mallet L."/>
            <person name="Monroy-Kuhn J.M."/>
            <person name="Moser A."/>
            <person name="Murali S.C."/>
            <person name="Muzny D.M."/>
            <person name="Otani S."/>
            <person name="Piulachs M.-D."/>
            <person name="Poelchau M."/>
            <person name="Qu J."/>
            <person name="Schaub F."/>
            <person name="Wada-Katsumata A."/>
            <person name="Worley K.C."/>
            <person name="Xie Q."/>
            <person name="Ylla G."/>
            <person name="Poulsen M."/>
            <person name="Gibbs R.A."/>
            <person name="Schal C."/>
            <person name="Richards S."/>
            <person name="Belles X."/>
            <person name="Korb J."/>
            <person name="Bornberg-Bauer E."/>
        </authorList>
    </citation>
    <scope>NUCLEOTIDE SEQUENCE [LARGE SCALE GENOMIC DNA]</scope>
    <source>
        <tissue evidence="3">Whole body</tissue>
    </source>
</reference>
<keyword evidence="2" id="KW-0812">Transmembrane</keyword>
<evidence type="ECO:0000313" key="4">
    <source>
        <dbReference type="Proteomes" id="UP000235965"/>
    </source>
</evidence>
<feature type="transmembrane region" description="Helical" evidence="2">
    <location>
        <begin position="262"/>
        <end position="287"/>
    </location>
</feature>
<feature type="region of interest" description="Disordered" evidence="1">
    <location>
        <begin position="1"/>
        <end position="31"/>
    </location>
</feature>
<feature type="transmembrane region" description="Helical" evidence="2">
    <location>
        <begin position="160"/>
        <end position="181"/>
    </location>
</feature>
<feature type="transmembrane region" description="Helical" evidence="2">
    <location>
        <begin position="119"/>
        <end position="140"/>
    </location>
</feature>
<feature type="transmembrane region" description="Helical" evidence="2">
    <location>
        <begin position="193"/>
        <end position="212"/>
    </location>
</feature>
<dbReference type="FunCoup" id="A0A2J7PJ65">
    <property type="interactions" value="43"/>
</dbReference>
<accession>A0A2J7PJ65</accession>
<feature type="transmembrane region" description="Helical" evidence="2">
    <location>
        <begin position="77"/>
        <end position="99"/>
    </location>
</feature>
<dbReference type="InterPro" id="IPR049352">
    <property type="entry name" value="Rost"/>
</dbReference>
<proteinExistence type="predicted"/>
<keyword evidence="2" id="KW-0472">Membrane</keyword>
<evidence type="ECO:0000256" key="1">
    <source>
        <dbReference type="SAM" id="MobiDB-lite"/>
    </source>
</evidence>
<gene>
    <name evidence="3" type="primary">rost_1</name>
    <name evidence="3" type="ORF">B7P43_G10506</name>
</gene>
<dbReference type="AlphaFoldDB" id="A0A2J7PJ65"/>
<feature type="compositionally biased region" description="Polar residues" evidence="1">
    <location>
        <begin position="10"/>
        <end position="31"/>
    </location>
</feature>
<dbReference type="GO" id="GO:0016020">
    <property type="term" value="C:membrane"/>
    <property type="evidence" value="ECO:0007669"/>
    <property type="project" value="TreeGrafter"/>
</dbReference>
<comment type="caution">
    <text evidence="3">The sequence shown here is derived from an EMBL/GenBank/DDBJ whole genome shotgun (WGS) entry which is preliminary data.</text>
</comment>
<dbReference type="PANTHER" id="PTHR12242">
    <property type="entry name" value="OS02G0130600 PROTEIN-RELATED"/>
    <property type="match status" value="1"/>
</dbReference>